<feature type="domain" description="Glycosyltransferase 2-like" evidence="3">
    <location>
        <begin position="8"/>
        <end position="132"/>
    </location>
</feature>
<dbReference type="EC" id="2.4.2.53" evidence="4"/>
<proteinExistence type="predicted"/>
<dbReference type="SUPFAM" id="SSF53448">
    <property type="entry name" value="Nucleotide-diphospho-sugar transferases"/>
    <property type="match status" value="1"/>
</dbReference>
<accession>A0A644TJI8</accession>
<gene>
    <name evidence="4" type="primary">arnC_7</name>
    <name evidence="4" type="ORF">SDC9_12855</name>
</gene>
<name>A0A644TJI8_9ZZZZ</name>
<dbReference type="Gene3D" id="3.90.550.10">
    <property type="entry name" value="Spore Coat Polysaccharide Biosynthesis Protein SpsA, Chain A"/>
    <property type="match status" value="1"/>
</dbReference>
<dbReference type="PANTHER" id="PTHR22916:SF51">
    <property type="entry name" value="GLYCOSYLTRANSFERASE EPSH-RELATED"/>
    <property type="match status" value="1"/>
</dbReference>
<dbReference type="Pfam" id="PF00535">
    <property type="entry name" value="Glycos_transf_2"/>
    <property type="match status" value="1"/>
</dbReference>
<evidence type="ECO:0000256" key="2">
    <source>
        <dbReference type="ARBA" id="ARBA00022679"/>
    </source>
</evidence>
<reference evidence="4" key="1">
    <citation type="submission" date="2019-08" db="EMBL/GenBank/DDBJ databases">
        <authorList>
            <person name="Kucharzyk K."/>
            <person name="Murdoch R.W."/>
            <person name="Higgins S."/>
            <person name="Loffler F."/>
        </authorList>
    </citation>
    <scope>NUCLEOTIDE SEQUENCE</scope>
</reference>
<comment type="caution">
    <text evidence="4">The sequence shown here is derived from an EMBL/GenBank/DDBJ whole genome shotgun (WGS) entry which is preliminary data.</text>
</comment>
<sequence length="331" mass="38568">MQCKCLLSIIIPIYNVEKYLHQCINSVLQQEFNDFELILVDDGSTDNCPHICDEYLSKDERLKVIHKNNGGLSDARNAGMEISKGAYILFLDSDDFLTDDCLKKAADVLISKNYPDILLSTFNSLFTDNDKELNNFHLTNQYSEVDNQIKFLTTLLKESNEIQWSACRNIYKTNLINTNIIKFEKGLVGAEDCAFFMEYTKYLKNYAVMEYPLFNYRISREGSITTNIKYSAIIGQLKVFIKYFHEYNQIKSCANYKLSLNNYFAEKFANTISTFYFLKNNDEIILVETMAEENKEILKYTCGIKYTIAKTLWNIFGYYKGSQIMNRVRRT</sequence>
<dbReference type="GO" id="GO:0099621">
    <property type="term" value="F:undecaprenyl-phosphate 4-deoxy-4-formamido-L-arabinose transferase activity"/>
    <property type="evidence" value="ECO:0007669"/>
    <property type="project" value="UniProtKB-EC"/>
</dbReference>
<dbReference type="AlphaFoldDB" id="A0A644TJI8"/>
<evidence type="ECO:0000313" key="4">
    <source>
        <dbReference type="EMBL" id="MPL67165.1"/>
    </source>
</evidence>
<evidence type="ECO:0000256" key="1">
    <source>
        <dbReference type="ARBA" id="ARBA00022676"/>
    </source>
</evidence>
<keyword evidence="1 4" id="KW-0328">Glycosyltransferase</keyword>
<dbReference type="CDD" id="cd00761">
    <property type="entry name" value="Glyco_tranf_GTA_type"/>
    <property type="match status" value="1"/>
</dbReference>
<keyword evidence="2 4" id="KW-0808">Transferase</keyword>
<dbReference type="InterPro" id="IPR001173">
    <property type="entry name" value="Glyco_trans_2-like"/>
</dbReference>
<dbReference type="InterPro" id="IPR029044">
    <property type="entry name" value="Nucleotide-diphossugar_trans"/>
</dbReference>
<dbReference type="EMBL" id="VSSQ01000035">
    <property type="protein sequence ID" value="MPL67165.1"/>
    <property type="molecule type" value="Genomic_DNA"/>
</dbReference>
<dbReference type="PANTHER" id="PTHR22916">
    <property type="entry name" value="GLYCOSYLTRANSFERASE"/>
    <property type="match status" value="1"/>
</dbReference>
<protein>
    <submittedName>
        <fullName evidence="4">Undecaprenyl-phosphate 4-deoxy-4-formamido-L-arabinose transferase</fullName>
        <ecNumber evidence="4">2.4.2.53</ecNumber>
    </submittedName>
</protein>
<organism evidence="4">
    <name type="scientific">bioreactor metagenome</name>
    <dbReference type="NCBI Taxonomy" id="1076179"/>
    <lineage>
        <taxon>unclassified sequences</taxon>
        <taxon>metagenomes</taxon>
        <taxon>ecological metagenomes</taxon>
    </lineage>
</organism>
<evidence type="ECO:0000259" key="3">
    <source>
        <dbReference type="Pfam" id="PF00535"/>
    </source>
</evidence>